<evidence type="ECO:0000313" key="2">
    <source>
        <dbReference type="Proteomes" id="UP000821845"/>
    </source>
</evidence>
<dbReference type="Proteomes" id="UP000821845">
    <property type="component" value="Chromosome 4"/>
</dbReference>
<reference evidence="1" key="1">
    <citation type="submission" date="2020-05" db="EMBL/GenBank/DDBJ databases">
        <title>Large-scale comparative analyses of tick genomes elucidate their genetic diversity and vector capacities.</title>
        <authorList>
            <person name="Jia N."/>
            <person name="Wang J."/>
            <person name="Shi W."/>
            <person name="Du L."/>
            <person name="Sun Y."/>
            <person name="Zhan W."/>
            <person name="Jiang J."/>
            <person name="Wang Q."/>
            <person name="Zhang B."/>
            <person name="Ji P."/>
            <person name="Sakyi L.B."/>
            <person name="Cui X."/>
            <person name="Yuan T."/>
            <person name="Jiang B."/>
            <person name="Yang W."/>
            <person name="Lam T.T.-Y."/>
            <person name="Chang Q."/>
            <person name="Ding S."/>
            <person name="Wang X."/>
            <person name="Zhu J."/>
            <person name="Ruan X."/>
            <person name="Zhao L."/>
            <person name="Wei J."/>
            <person name="Que T."/>
            <person name="Du C."/>
            <person name="Cheng J."/>
            <person name="Dai P."/>
            <person name="Han X."/>
            <person name="Huang E."/>
            <person name="Gao Y."/>
            <person name="Liu J."/>
            <person name="Shao H."/>
            <person name="Ye R."/>
            <person name="Li L."/>
            <person name="Wei W."/>
            <person name="Wang X."/>
            <person name="Wang C."/>
            <person name="Yang T."/>
            <person name="Huo Q."/>
            <person name="Li W."/>
            <person name="Guo W."/>
            <person name="Chen H."/>
            <person name="Zhou L."/>
            <person name="Ni X."/>
            <person name="Tian J."/>
            <person name="Zhou Y."/>
            <person name="Sheng Y."/>
            <person name="Liu T."/>
            <person name="Pan Y."/>
            <person name="Xia L."/>
            <person name="Li J."/>
            <person name="Zhao F."/>
            <person name="Cao W."/>
        </authorList>
    </citation>
    <scope>NUCLEOTIDE SEQUENCE</scope>
    <source>
        <strain evidence="1">Hyas-2018</strain>
    </source>
</reference>
<proteinExistence type="predicted"/>
<name>A0ACB7SG13_HYAAI</name>
<organism evidence="1 2">
    <name type="scientific">Hyalomma asiaticum</name>
    <name type="common">Tick</name>
    <dbReference type="NCBI Taxonomy" id="266040"/>
    <lineage>
        <taxon>Eukaryota</taxon>
        <taxon>Metazoa</taxon>
        <taxon>Ecdysozoa</taxon>
        <taxon>Arthropoda</taxon>
        <taxon>Chelicerata</taxon>
        <taxon>Arachnida</taxon>
        <taxon>Acari</taxon>
        <taxon>Parasitiformes</taxon>
        <taxon>Ixodida</taxon>
        <taxon>Ixodoidea</taxon>
        <taxon>Ixodidae</taxon>
        <taxon>Hyalomminae</taxon>
        <taxon>Hyalomma</taxon>
    </lineage>
</organism>
<dbReference type="EMBL" id="CM023484">
    <property type="protein sequence ID" value="KAH6932849.1"/>
    <property type="molecule type" value="Genomic_DNA"/>
</dbReference>
<evidence type="ECO:0000313" key="1">
    <source>
        <dbReference type="EMBL" id="KAH6932849.1"/>
    </source>
</evidence>
<protein>
    <submittedName>
        <fullName evidence="1">Uncharacterized protein</fullName>
    </submittedName>
</protein>
<accession>A0ACB7SG13</accession>
<sequence length="436" mass="48032">MPVHEQEAKYAAISAQYGAPAYCSSQDLSTATCFNCRQLGYLAARCPAPRDTRQRLPDNSHPHTAAMSCLDGSLIQCAVIEAHVAGVGLVDAFPDSGSKGTILTEDLVPPSALSPWTKPPISVVGGGTVMPSGTMTTYISVGPISAVVDVTVLPHNLLPPILREDWFQAAQAELVVKPPKPMELHHPSTNTVLFCHEKVFPRMSNAVFLHSQPLLMSPHFITGGLQLEPLPDNNQPPWLSLAYLCFLLLTTFLYIMNFQICLHPQGCPMPTCREIKEWEQLNRSLTTLETSPAVSTPEEQTTPEATTTAETTTEPTTEMTTTQLPEETTLEETTSTETTPETTTEVTTTAETTSETTEAATTSFETRLLDLIERSAEAQDNAIRAQQRKRHYDESHRDAKFHVGQYVWLQRQEPITDGTLCGYTADFCALKRWDVK</sequence>
<keyword evidence="2" id="KW-1185">Reference proteome</keyword>
<comment type="caution">
    <text evidence="1">The sequence shown here is derived from an EMBL/GenBank/DDBJ whole genome shotgun (WGS) entry which is preliminary data.</text>
</comment>
<gene>
    <name evidence="1" type="ORF">HPB50_010243</name>
</gene>